<dbReference type="FunFam" id="1.10.287.130:FF:000008">
    <property type="entry name" value="Two-component sensor histidine kinase"/>
    <property type="match status" value="1"/>
</dbReference>
<keyword evidence="9" id="KW-0067">ATP-binding</keyword>
<dbReference type="GO" id="GO:0004721">
    <property type="term" value="F:phosphoprotein phosphatase activity"/>
    <property type="evidence" value="ECO:0007669"/>
    <property type="project" value="TreeGrafter"/>
</dbReference>
<dbReference type="InterPro" id="IPR004358">
    <property type="entry name" value="Sig_transdc_His_kin-like_C"/>
</dbReference>
<proteinExistence type="predicted"/>
<evidence type="ECO:0000256" key="9">
    <source>
        <dbReference type="ARBA" id="ARBA00022840"/>
    </source>
</evidence>
<dbReference type="InterPro" id="IPR005467">
    <property type="entry name" value="His_kinase_dom"/>
</dbReference>
<sequence length="351" mass="38803">MPQKIILPVLDGLSAAIFIIDGNRKITFVNKTARRNFDPDLVGLDFVQVIRNPDCLKAIEKIIKGRKSSQLEIGIQGTILTTYRVNISRLGAKSKPQDLENWRAIISLEDISPIREALTMRTDFVANVSHELRSPLTAISGFIETLKGTAKNDHEAREKFLGIMEEQSQRMVRLIDDLLSLSKVQASEHLLPKNSVDLVAIIKQTIATLSPLAAAEDVKINLEIADNIEAMVKGERDQLLQVFLNLMENAIKYGGDGNQVDVVLSAKAKAPGIAGPAFVVEIIDQGIGIPREHLPRLTERFYRVDTGRSRQKGGTGLGLAIVKHIVARHRGRLQIKNNDDRGASFSVFLPQ</sequence>
<evidence type="ECO:0000256" key="5">
    <source>
        <dbReference type="ARBA" id="ARBA00022553"/>
    </source>
</evidence>
<evidence type="ECO:0000256" key="7">
    <source>
        <dbReference type="ARBA" id="ARBA00022741"/>
    </source>
</evidence>
<evidence type="ECO:0000313" key="13">
    <source>
        <dbReference type="EMBL" id="VAW24905.1"/>
    </source>
</evidence>
<evidence type="ECO:0000256" key="11">
    <source>
        <dbReference type="ARBA" id="ARBA00023136"/>
    </source>
</evidence>
<organism evidence="13">
    <name type="scientific">hydrothermal vent metagenome</name>
    <dbReference type="NCBI Taxonomy" id="652676"/>
    <lineage>
        <taxon>unclassified sequences</taxon>
        <taxon>metagenomes</taxon>
        <taxon>ecological metagenomes</taxon>
    </lineage>
</organism>
<dbReference type="Pfam" id="PF02518">
    <property type="entry name" value="HATPase_c"/>
    <property type="match status" value="1"/>
</dbReference>
<protein>
    <recommendedName>
        <fullName evidence="3">histidine kinase</fullName>
        <ecNumber evidence="3">2.7.13.3</ecNumber>
    </recommendedName>
</protein>
<keyword evidence="8" id="KW-0418">Kinase</keyword>
<dbReference type="InterPro" id="IPR036097">
    <property type="entry name" value="HisK_dim/P_sf"/>
</dbReference>
<dbReference type="SUPFAM" id="SSF47384">
    <property type="entry name" value="Homodimeric domain of signal transducing histidine kinase"/>
    <property type="match status" value="1"/>
</dbReference>
<evidence type="ECO:0000259" key="12">
    <source>
        <dbReference type="PROSITE" id="PS50109"/>
    </source>
</evidence>
<dbReference type="GO" id="GO:0005524">
    <property type="term" value="F:ATP binding"/>
    <property type="evidence" value="ECO:0007669"/>
    <property type="project" value="UniProtKB-KW"/>
</dbReference>
<feature type="domain" description="Histidine kinase" evidence="12">
    <location>
        <begin position="127"/>
        <end position="351"/>
    </location>
</feature>
<dbReference type="InterPro" id="IPR050351">
    <property type="entry name" value="BphY/WalK/GraS-like"/>
</dbReference>
<dbReference type="CDD" id="cd00082">
    <property type="entry name" value="HisKA"/>
    <property type="match status" value="1"/>
</dbReference>
<keyword evidence="7" id="KW-0547">Nucleotide-binding</keyword>
<keyword evidence="4" id="KW-1003">Cell membrane</keyword>
<keyword evidence="10" id="KW-0902">Two-component regulatory system</keyword>
<dbReference type="EMBL" id="UOEQ01000566">
    <property type="protein sequence ID" value="VAW24905.1"/>
    <property type="molecule type" value="Genomic_DNA"/>
</dbReference>
<gene>
    <name evidence="13" type="ORF">MNBD_ALPHA11-1918</name>
</gene>
<dbReference type="PRINTS" id="PR00344">
    <property type="entry name" value="BCTRLSENSOR"/>
</dbReference>
<keyword evidence="6 13" id="KW-0808">Transferase</keyword>
<name>A0A3B0U216_9ZZZZ</name>
<dbReference type="PANTHER" id="PTHR45453:SF1">
    <property type="entry name" value="PHOSPHATE REGULON SENSOR PROTEIN PHOR"/>
    <property type="match status" value="1"/>
</dbReference>
<evidence type="ECO:0000256" key="4">
    <source>
        <dbReference type="ARBA" id="ARBA00022475"/>
    </source>
</evidence>
<dbReference type="AlphaFoldDB" id="A0A3B0U216"/>
<evidence type="ECO:0000256" key="10">
    <source>
        <dbReference type="ARBA" id="ARBA00023012"/>
    </source>
</evidence>
<dbReference type="EC" id="2.7.13.3" evidence="3"/>
<dbReference type="FunFam" id="3.30.565.10:FF:000006">
    <property type="entry name" value="Sensor histidine kinase WalK"/>
    <property type="match status" value="1"/>
</dbReference>
<keyword evidence="11" id="KW-0472">Membrane</keyword>
<accession>A0A3B0U216</accession>
<dbReference type="Gene3D" id="3.30.565.10">
    <property type="entry name" value="Histidine kinase-like ATPase, C-terminal domain"/>
    <property type="match status" value="1"/>
</dbReference>
<reference evidence="13" key="1">
    <citation type="submission" date="2018-06" db="EMBL/GenBank/DDBJ databases">
        <authorList>
            <person name="Zhirakovskaya E."/>
        </authorList>
    </citation>
    <scope>NUCLEOTIDE SEQUENCE</scope>
</reference>
<evidence type="ECO:0000256" key="1">
    <source>
        <dbReference type="ARBA" id="ARBA00000085"/>
    </source>
</evidence>
<dbReference type="GO" id="GO:0016036">
    <property type="term" value="P:cellular response to phosphate starvation"/>
    <property type="evidence" value="ECO:0007669"/>
    <property type="project" value="TreeGrafter"/>
</dbReference>
<dbReference type="SMART" id="SM00388">
    <property type="entry name" value="HisKA"/>
    <property type="match status" value="1"/>
</dbReference>
<dbReference type="PROSITE" id="PS50109">
    <property type="entry name" value="HIS_KIN"/>
    <property type="match status" value="1"/>
</dbReference>
<dbReference type="Gene3D" id="3.30.450.20">
    <property type="entry name" value="PAS domain"/>
    <property type="match status" value="1"/>
</dbReference>
<evidence type="ECO:0000256" key="8">
    <source>
        <dbReference type="ARBA" id="ARBA00022777"/>
    </source>
</evidence>
<evidence type="ECO:0000256" key="6">
    <source>
        <dbReference type="ARBA" id="ARBA00022679"/>
    </source>
</evidence>
<dbReference type="Pfam" id="PF00512">
    <property type="entry name" value="HisKA"/>
    <property type="match status" value="1"/>
</dbReference>
<dbReference type="InterPro" id="IPR003661">
    <property type="entry name" value="HisK_dim/P_dom"/>
</dbReference>
<dbReference type="Gene3D" id="1.10.287.130">
    <property type="match status" value="1"/>
</dbReference>
<dbReference type="SMART" id="SM00387">
    <property type="entry name" value="HATPase_c"/>
    <property type="match status" value="1"/>
</dbReference>
<keyword evidence="5" id="KW-0597">Phosphoprotein</keyword>
<comment type="catalytic activity">
    <reaction evidence="1">
        <text>ATP + protein L-histidine = ADP + protein N-phospho-L-histidine.</text>
        <dbReference type="EC" id="2.7.13.3"/>
    </reaction>
</comment>
<dbReference type="GO" id="GO:0000155">
    <property type="term" value="F:phosphorelay sensor kinase activity"/>
    <property type="evidence" value="ECO:0007669"/>
    <property type="project" value="InterPro"/>
</dbReference>
<dbReference type="InterPro" id="IPR003594">
    <property type="entry name" value="HATPase_dom"/>
</dbReference>
<dbReference type="SUPFAM" id="SSF55874">
    <property type="entry name" value="ATPase domain of HSP90 chaperone/DNA topoisomerase II/histidine kinase"/>
    <property type="match status" value="1"/>
</dbReference>
<evidence type="ECO:0000256" key="2">
    <source>
        <dbReference type="ARBA" id="ARBA00004236"/>
    </source>
</evidence>
<comment type="subcellular location">
    <subcellularLocation>
        <location evidence="2">Cell membrane</location>
    </subcellularLocation>
</comment>
<dbReference type="GO" id="GO:0005886">
    <property type="term" value="C:plasma membrane"/>
    <property type="evidence" value="ECO:0007669"/>
    <property type="project" value="UniProtKB-SubCell"/>
</dbReference>
<dbReference type="InterPro" id="IPR036890">
    <property type="entry name" value="HATPase_C_sf"/>
</dbReference>
<evidence type="ECO:0000256" key="3">
    <source>
        <dbReference type="ARBA" id="ARBA00012438"/>
    </source>
</evidence>
<dbReference type="PANTHER" id="PTHR45453">
    <property type="entry name" value="PHOSPHATE REGULON SENSOR PROTEIN PHOR"/>
    <property type="match status" value="1"/>
</dbReference>